<keyword evidence="1" id="KW-0596">Phosphopantetheine</keyword>
<feature type="domain" description="Carrier" evidence="5">
    <location>
        <begin position="534"/>
        <end position="612"/>
    </location>
</feature>
<dbReference type="Gene3D" id="3.30.300.30">
    <property type="match status" value="1"/>
</dbReference>
<proteinExistence type="inferred from homology"/>
<evidence type="ECO:0000256" key="1">
    <source>
        <dbReference type="ARBA" id="ARBA00022450"/>
    </source>
</evidence>
<reference evidence="6 7" key="1">
    <citation type="submission" date="2024-01" db="EMBL/GenBank/DDBJ databases">
        <title>Complete genome of Cladobotryum mycophilum ATHUM6906.</title>
        <authorList>
            <person name="Christinaki A.C."/>
            <person name="Myridakis A.I."/>
            <person name="Kouvelis V.N."/>
        </authorList>
    </citation>
    <scope>NUCLEOTIDE SEQUENCE [LARGE SCALE GENOMIC DNA]</scope>
    <source>
        <strain evidence="6 7">ATHUM6906</strain>
    </source>
</reference>
<comment type="caution">
    <text evidence="6">The sequence shown here is derived from an EMBL/GenBank/DDBJ whole genome shotgun (WGS) entry which is preliminary data.</text>
</comment>
<dbReference type="PANTHER" id="PTHR44845">
    <property type="entry name" value="CARRIER DOMAIN-CONTAINING PROTEIN"/>
    <property type="match status" value="1"/>
</dbReference>
<dbReference type="InterPro" id="IPR036291">
    <property type="entry name" value="NAD(P)-bd_dom_sf"/>
</dbReference>
<dbReference type="Gene3D" id="2.30.38.10">
    <property type="entry name" value="Luciferase, Domain 3"/>
    <property type="match status" value="1"/>
</dbReference>
<dbReference type="PANTHER" id="PTHR44845:SF6">
    <property type="entry name" value="BETA-ALANINE-ACTIVATING ENZYME"/>
    <property type="match status" value="1"/>
</dbReference>
<evidence type="ECO:0000313" key="7">
    <source>
        <dbReference type="Proteomes" id="UP001338125"/>
    </source>
</evidence>
<comment type="similarity">
    <text evidence="4">Belongs to the NRP synthetase family.</text>
</comment>
<dbReference type="SUPFAM" id="SSF51735">
    <property type="entry name" value="NAD(P)-binding Rossmann-fold domains"/>
    <property type="match status" value="1"/>
</dbReference>
<dbReference type="Pfam" id="PF00501">
    <property type="entry name" value="AMP-binding"/>
    <property type="match status" value="1"/>
</dbReference>
<evidence type="ECO:0000256" key="3">
    <source>
        <dbReference type="ARBA" id="ARBA00022598"/>
    </source>
</evidence>
<dbReference type="Gene3D" id="1.10.1200.10">
    <property type="entry name" value="ACP-like"/>
    <property type="match status" value="1"/>
</dbReference>
<dbReference type="InterPro" id="IPR013120">
    <property type="entry name" value="FAR_NAD-bd"/>
</dbReference>
<keyword evidence="3" id="KW-0436">Ligase</keyword>
<evidence type="ECO:0000256" key="2">
    <source>
        <dbReference type="ARBA" id="ARBA00022553"/>
    </source>
</evidence>
<evidence type="ECO:0000256" key="4">
    <source>
        <dbReference type="ARBA" id="ARBA00029454"/>
    </source>
</evidence>
<gene>
    <name evidence="6" type="ORF">PT974_03021</name>
</gene>
<keyword evidence="7" id="KW-1185">Reference proteome</keyword>
<name>A0ABR0SVS2_9HYPO</name>
<dbReference type="InterPro" id="IPR020806">
    <property type="entry name" value="PKS_PP-bd"/>
</dbReference>
<dbReference type="InterPro" id="IPR045851">
    <property type="entry name" value="AMP-bd_C_sf"/>
</dbReference>
<dbReference type="EMBL" id="JAVFKD010000003">
    <property type="protein sequence ID" value="KAK5996267.1"/>
    <property type="molecule type" value="Genomic_DNA"/>
</dbReference>
<keyword evidence="2" id="KW-0597">Phosphoprotein</keyword>
<dbReference type="InterPro" id="IPR036736">
    <property type="entry name" value="ACP-like_sf"/>
</dbReference>
<dbReference type="SUPFAM" id="SSF47336">
    <property type="entry name" value="ACP-like"/>
    <property type="match status" value="1"/>
</dbReference>
<dbReference type="SMART" id="SM00823">
    <property type="entry name" value="PKS_PP"/>
    <property type="match status" value="1"/>
</dbReference>
<sequence length="1045" mass="115595">MGSATDVCEPNLSQSIADQANLLPEKIAIEDNGLRISYQKLHVSAQLLAHTLQSKGVGYEDPVITLAKPGAAHIMCQLAVIYAGGTNVPLDRDLSNEDIQMRAKAIKARYLIVDENCDNRSIDIDIKIEVNSGWHDQSETIDAPNDIYASEFPIPLDRDHRSNILFTSGSTGVPKAVEILGRNIIALSQDTFCYGDAREGRFGHLGYVSFDSSLLDTWVPLLYGATIVVVNKHDTLSPETLSRSLKEKAVTYMFMSAALFNILAPIAPCSFSHMSLLMVGGESPTISALNAVLHAKPPKHLLNAYGPAECTAFQFYYECTLSNLPEDRPPIGKPINQVQAYVLDEAFHPLPPGTDGELFIGGATLARGYLFAKEKTLASFPIVKLPGHDEHGVRLYRTGDIVREDFSGNLTWIGRRDREVKFRGYRVNLDVIESELVRTEYVREAAALLTQLPGQQAKSIVGCIVLNDVSMSVTTILQELKKSLPEYMVPQLVAVDKLPQTVNGKIDRKKLSEALIQQTQRRYEAIEDPTSVQSNMTTTETALKRMWMHILSIASVDMIALDTDFFSLGANSLAVASLIAAIRQTYNVAIPAQIVYECPTIQGLGIFIDQGQASETSDSEALKKQLLADTDLAKDLKCPGKGVKPTDWLSRREGRVFLTGATGFVSAFFMTELLRNINVCSLKCLVRAKSSEGGRRRVISNLRKYNLDTSVSEDQLSKLDIIAGDLARPRLGMDEESFQNLANWSSVIFHFAAQVNYNQPYSTHRAANVLGTLHVLQLATAGRRPVPFHYTSSIVAFGPTGLLDKTEVYEDEPLGPLIDTTMPYEGGYGQSQWVADVMVTDLMRRGFPISLYRLGFVLCSSDGVGNPDDFVSRLISDCLKLGSYPCLPNQRKELIPVDYVATAMFRIASSNQNLGRAYHIVPEAGRSIDMNDLFGLAANLSRCDMHMLQYQEWLMELRRMIQTSRSESGSDSLLEPLMPVLQEKVRGEHTRWELYEGMARYRVDNTLAALAKFPSAPGDRDLPSISETSLKKYLAFTGAVAWNDE</sequence>
<dbReference type="Pfam" id="PF00550">
    <property type="entry name" value="PP-binding"/>
    <property type="match status" value="1"/>
</dbReference>
<organism evidence="6 7">
    <name type="scientific">Cladobotryum mycophilum</name>
    <dbReference type="NCBI Taxonomy" id="491253"/>
    <lineage>
        <taxon>Eukaryota</taxon>
        <taxon>Fungi</taxon>
        <taxon>Dikarya</taxon>
        <taxon>Ascomycota</taxon>
        <taxon>Pezizomycotina</taxon>
        <taxon>Sordariomycetes</taxon>
        <taxon>Hypocreomycetidae</taxon>
        <taxon>Hypocreales</taxon>
        <taxon>Hypocreaceae</taxon>
        <taxon>Cladobotryum</taxon>
    </lineage>
</organism>
<dbReference type="SUPFAM" id="SSF56801">
    <property type="entry name" value="Acetyl-CoA synthetase-like"/>
    <property type="match status" value="1"/>
</dbReference>
<dbReference type="InterPro" id="IPR010080">
    <property type="entry name" value="Thioester_reductase-like_dom"/>
</dbReference>
<dbReference type="PROSITE" id="PS00455">
    <property type="entry name" value="AMP_BINDING"/>
    <property type="match status" value="1"/>
</dbReference>
<dbReference type="InterPro" id="IPR009081">
    <property type="entry name" value="PP-bd_ACP"/>
</dbReference>
<dbReference type="NCBIfam" id="TIGR01746">
    <property type="entry name" value="Thioester-redct"/>
    <property type="match status" value="1"/>
</dbReference>
<evidence type="ECO:0000259" key="5">
    <source>
        <dbReference type="PROSITE" id="PS50075"/>
    </source>
</evidence>
<dbReference type="CDD" id="cd05930">
    <property type="entry name" value="A_NRPS"/>
    <property type="match status" value="1"/>
</dbReference>
<accession>A0ABR0SVS2</accession>
<dbReference type="InterPro" id="IPR000873">
    <property type="entry name" value="AMP-dep_synth/lig_dom"/>
</dbReference>
<dbReference type="InterPro" id="IPR020845">
    <property type="entry name" value="AMP-binding_CS"/>
</dbReference>
<evidence type="ECO:0000313" key="6">
    <source>
        <dbReference type="EMBL" id="KAK5996267.1"/>
    </source>
</evidence>
<dbReference type="PROSITE" id="PS50075">
    <property type="entry name" value="CARRIER"/>
    <property type="match status" value="1"/>
</dbReference>
<dbReference type="Gene3D" id="3.40.50.720">
    <property type="entry name" value="NAD(P)-binding Rossmann-like Domain"/>
    <property type="match status" value="1"/>
</dbReference>
<dbReference type="Pfam" id="PF07993">
    <property type="entry name" value="NAD_binding_4"/>
    <property type="match status" value="1"/>
</dbReference>
<dbReference type="CDD" id="cd05235">
    <property type="entry name" value="SDR_e1"/>
    <property type="match status" value="1"/>
</dbReference>
<dbReference type="Proteomes" id="UP001338125">
    <property type="component" value="Unassembled WGS sequence"/>
</dbReference>
<protein>
    <submittedName>
        <fullName evidence="6">Aldehyde reductase lnaA</fullName>
    </submittedName>
</protein>
<dbReference type="Gene3D" id="3.40.50.980">
    <property type="match status" value="2"/>
</dbReference>